<name>A0ABR5PZZ9_9ACTN</name>
<gene>
    <name evidence="1" type="ORF">IV60_GL000702</name>
</gene>
<evidence type="ECO:0000313" key="1">
    <source>
        <dbReference type="EMBL" id="KRO02275.1"/>
    </source>
</evidence>
<accession>A0ABR5PZZ9</accession>
<protein>
    <submittedName>
        <fullName evidence="1">Uncharacterized protein</fullName>
    </submittedName>
</protein>
<comment type="caution">
    <text evidence="1">The sequence shown here is derived from an EMBL/GenBank/DDBJ whole genome shotgun (WGS) entry which is preliminary data.</text>
</comment>
<keyword evidence="2" id="KW-1185">Reference proteome</keyword>
<proteinExistence type="predicted"/>
<dbReference type="EMBL" id="JQCP01000002">
    <property type="protein sequence ID" value="KRO02275.1"/>
    <property type="molecule type" value="Genomic_DNA"/>
</dbReference>
<reference evidence="1 2" key="1">
    <citation type="journal article" date="2015" name="Genome Announc.">
        <title>Expanding the biotechnology potential of lactobacilli through comparative genomics of 213 strains and associated genera.</title>
        <authorList>
            <person name="Sun Z."/>
            <person name="Harris H.M."/>
            <person name="McCann A."/>
            <person name="Guo C."/>
            <person name="Argimon S."/>
            <person name="Zhang W."/>
            <person name="Yang X."/>
            <person name="Jeffery I.B."/>
            <person name="Cooney J.C."/>
            <person name="Kagawa T.F."/>
            <person name="Liu W."/>
            <person name="Song Y."/>
            <person name="Salvetti E."/>
            <person name="Wrobel A."/>
            <person name="Rasinkangas P."/>
            <person name="Parkhill J."/>
            <person name="Rea M.C."/>
            <person name="O'Sullivan O."/>
            <person name="Ritari J."/>
            <person name="Douillard F.P."/>
            <person name="Paul Ross R."/>
            <person name="Yang R."/>
            <person name="Briner A.E."/>
            <person name="Felis G.E."/>
            <person name="de Vos W.M."/>
            <person name="Barrangou R."/>
            <person name="Klaenhammer T.R."/>
            <person name="Caufield P.W."/>
            <person name="Cui Y."/>
            <person name="Zhang H."/>
            <person name="O'Toole P.W."/>
        </authorList>
    </citation>
    <scope>NUCLEOTIDE SEQUENCE [LARGE SCALE GENOMIC DNA]</scope>
    <source>
        <strain evidence="1 2">DSM 7090</strain>
    </source>
</reference>
<sequence>MTCSDDANFAYQCHSLPIPSYQRRQCAESFARCNASLDVARRRAVVLDAGRCSALLRNSLQCSAEKFARFEMLQSTGYIWGD</sequence>
<dbReference type="Proteomes" id="UP000051927">
    <property type="component" value="Unassembled WGS sequence"/>
</dbReference>
<organism evidence="1 2">
    <name type="scientific">Lancefieldella rimae</name>
    <dbReference type="NCBI Taxonomy" id="1383"/>
    <lineage>
        <taxon>Bacteria</taxon>
        <taxon>Bacillati</taxon>
        <taxon>Actinomycetota</taxon>
        <taxon>Coriobacteriia</taxon>
        <taxon>Coriobacteriales</taxon>
        <taxon>Atopobiaceae</taxon>
        <taxon>Lancefieldella</taxon>
    </lineage>
</organism>
<evidence type="ECO:0000313" key="2">
    <source>
        <dbReference type="Proteomes" id="UP000051927"/>
    </source>
</evidence>